<evidence type="ECO:0000313" key="7">
    <source>
        <dbReference type="Proteomes" id="UP000887540"/>
    </source>
</evidence>
<keyword evidence="7" id="KW-1185">Reference proteome</keyword>
<keyword evidence="4 6" id="KW-0472">Membrane</keyword>
<evidence type="ECO:0000256" key="6">
    <source>
        <dbReference type="SAM" id="Phobius"/>
    </source>
</evidence>
<dbReference type="GO" id="GO:0005765">
    <property type="term" value="C:lysosomal membrane"/>
    <property type="evidence" value="ECO:0007669"/>
    <property type="project" value="TreeGrafter"/>
</dbReference>
<dbReference type="Proteomes" id="UP000887540">
    <property type="component" value="Unplaced"/>
</dbReference>
<evidence type="ECO:0000256" key="4">
    <source>
        <dbReference type="ARBA" id="ARBA00023136"/>
    </source>
</evidence>
<evidence type="ECO:0000256" key="3">
    <source>
        <dbReference type="ARBA" id="ARBA00022989"/>
    </source>
</evidence>
<dbReference type="PANTHER" id="PTHR12479">
    <property type="entry name" value="LYSOSOMAL-ASSOCIATED TRANSMEMBRANE PROTEIN"/>
    <property type="match status" value="1"/>
</dbReference>
<dbReference type="WBParaSite" id="ACRNAN_scaffold5788.g24294.t1">
    <property type="protein sequence ID" value="ACRNAN_scaffold5788.g24294.t1"/>
    <property type="gene ID" value="ACRNAN_scaffold5788.g24294"/>
</dbReference>
<organism evidence="7 8">
    <name type="scientific">Acrobeloides nanus</name>
    <dbReference type="NCBI Taxonomy" id="290746"/>
    <lineage>
        <taxon>Eukaryota</taxon>
        <taxon>Metazoa</taxon>
        <taxon>Ecdysozoa</taxon>
        <taxon>Nematoda</taxon>
        <taxon>Chromadorea</taxon>
        <taxon>Rhabditida</taxon>
        <taxon>Tylenchina</taxon>
        <taxon>Cephalobomorpha</taxon>
        <taxon>Cephaloboidea</taxon>
        <taxon>Cephalobidae</taxon>
        <taxon>Acrobeloides</taxon>
    </lineage>
</organism>
<keyword evidence="3 6" id="KW-1133">Transmembrane helix</keyword>
<comment type="subcellular location">
    <subcellularLocation>
        <location evidence="1">Endomembrane system</location>
        <topology evidence="1">Multi-pass membrane protein</topology>
    </subcellularLocation>
</comment>
<dbReference type="InterPro" id="IPR051115">
    <property type="entry name" value="LAPTM_transporter"/>
</dbReference>
<sequence>MAADDPKYQCGCGSRHVRQGAVILAWIIIGISLIAFVGSWFLVRWYNAFPLFITIAICGLVIYGDKQEKSWMFLPFLILEGIEIIGYFLLAIFYIVYAIVLPSNDYDILSTNVKLTRNEYRVILIVIAIILFLFLTLYSYAWIVIFRAYQFIRDEIEATRFGVRTMVYSQPEVGYPQVVYQSHPPQHIQPPQPPPLYEQQTNYGAYENQEVVVQQNSHIQHMYDDPSNLDSFESPQPYGQVQEKLHG</sequence>
<proteinExistence type="predicted"/>
<evidence type="ECO:0000256" key="2">
    <source>
        <dbReference type="ARBA" id="ARBA00022692"/>
    </source>
</evidence>
<feature type="transmembrane region" description="Helical" evidence="6">
    <location>
        <begin position="76"/>
        <end position="100"/>
    </location>
</feature>
<dbReference type="GO" id="GO:0012505">
    <property type="term" value="C:endomembrane system"/>
    <property type="evidence" value="ECO:0007669"/>
    <property type="project" value="UniProtKB-SubCell"/>
</dbReference>
<evidence type="ECO:0000256" key="1">
    <source>
        <dbReference type="ARBA" id="ARBA00004127"/>
    </source>
</evidence>
<feature type="transmembrane region" description="Helical" evidence="6">
    <location>
        <begin position="21"/>
        <end position="42"/>
    </location>
</feature>
<reference evidence="8" key="1">
    <citation type="submission" date="2022-11" db="UniProtKB">
        <authorList>
            <consortium name="WormBaseParasite"/>
        </authorList>
    </citation>
    <scope>IDENTIFICATION</scope>
</reference>
<name>A0A914E4Z9_9BILA</name>
<feature type="transmembrane region" description="Helical" evidence="6">
    <location>
        <begin position="48"/>
        <end position="64"/>
    </location>
</feature>
<feature type="compositionally biased region" description="Polar residues" evidence="5">
    <location>
        <begin position="228"/>
        <end position="239"/>
    </location>
</feature>
<evidence type="ECO:0000313" key="8">
    <source>
        <dbReference type="WBParaSite" id="ACRNAN_scaffold5788.g24294.t1"/>
    </source>
</evidence>
<keyword evidence="2 6" id="KW-0812">Transmembrane</keyword>
<evidence type="ECO:0000256" key="5">
    <source>
        <dbReference type="SAM" id="MobiDB-lite"/>
    </source>
</evidence>
<feature type="region of interest" description="Disordered" evidence="5">
    <location>
        <begin position="224"/>
        <end position="247"/>
    </location>
</feature>
<protein>
    <submittedName>
        <fullName evidence="8">Uncharacterized protein</fullName>
    </submittedName>
</protein>
<accession>A0A914E4Z9</accession>
<dbReference type="AlphaFoldDB" id="A0A914E4Z9"/>
<feature type="transmembrane region" description="Helical" evidence="6">
    <location>
        <begin position="120"/>
        <end position="143"/>
    </location>
</feature>
<dbReference type="PANTHER" id="PTHR12479:SF10">
    <property type="entry name" value="LYSOSOMAL-ASSOCIATED TRANSMEMBRANE PROTEIN"/>
    <property type="match status" value="1"/>
</dbReference>